<dbReference type="InterPro" id="IPR027417">
    <property type="entry name" value="P-loop_NTPase"/>
</dbReference>
<sequence>MSDSNSAEVDQETTAKNISNKDKRKEPKAKRQRTDINERVLTDPFRRLSTMKDMRILMVGLDGAGKTTILYKLGGENVRETVIPGYYCMETLVYDKITLKAWDVSDINERVLTDPFRRLSTMKAMSILMVGLDGAGKSTILNKLGGENVSKTDIPGCYIETLVYNNITLKAWDVSGEFETTLQGSNSLKDTKGLIIVVDSTDKGRLAEAKYKLFKLLNENTCATSGAGLYEGLNWLSKKVKYTFDTSLEGVSEGLNRLRASSANKKYDDMPSCITSQPTDKELVQFLVRLIDGKDIYPDRVGRVNLFENHPAETSVAVAISFPVCMVLPNTICSTARYPMMQYVVNVVITHFKIKPRVSGNRSAILSSFIVAFLTEEIDMEKYKHSAKN</sequence>
<dbReference type="GO" id="GO:0016192">
    <property type="term" value="P:vesicle-mediated transport"/>
    <property type="evidence" value="ECO:0007669"/>
    <property type="project" value="UniProtKB-KW"/>
</dbReference>
<keyword evidence="4" id="KW-0931">ER-Golgi transport</keyword>
<dbReference type="PANTHER" id="PTHR11711">
    <property type="entry name" value="ADP RIBOSYLATION FACTOR-RELATED"/>
    <property type="match status" value="1"/>
</dbReference>
<feature type="compositionally biased region" description="Polar residues" evidence="9">
    <location>
        <begin position="1"/>
        <end position="18"/>
    </location>
</feature>
<evidence type="ECO:0000256" key="1">
    <source>
        <dbReference type="ARBA" id="ARBA00010290"/>
    </source>
</evidence>
<evidence type="ECO:0000256" key="6">
    <source>
        <dbReference type="ARBA" id="ARBA00023134"/>
    </source>
</evidence>
<dbReference type="GO" id="GO:0005525">
    <property type="term" value="F:GTP binding"/>
    <property type="evidence" value="ECO:0007669"/>
    <property type="project" value="UniProtKB-KW"/>
</dbReference>
<evidence type="ECO:0000256" key="7">
    <source>
        <dbReference type="PIRSR" id="PIRSR606689-1"/>
    </source>
</evidence>
<reference evidence="10 11" key="1">
    <citation type="journal article" date="2018" name="Mol. Plant">
        <title>The genome of Artemisia annua provides insight into the evolution of Asteraceae family and artemisinin biosynthesis.</title>
        <authorList>
            <person name="Shen Q."/>
            <person name="Zhang L."/>
            <person name="Liao Z."/>
            <person name="Wang S."/>
            <person name="Yan T."/>
            <person name="Shi P."/>
            <person name="Liu M."/>
            <person name="Fu X."/>
            <person name="Pan Q."/>
            <person name="Wang Y."/>
            <person name="Lv Z."/>
            <person name="Lu X."/>
            <person name="Zhang F."/>
            <person name="Jiang W."/>
            <person name="Ma Y."/>
            <person name="Chen M."/>
            <person name="Hao X."/>
            <person name="Li L."/>
            <person name="Tang Y."/>
            <person name="Lv G."/>
            <person name="Zhou Y."/>
            <person name="Sun X."/>
            <person name="Brodelius P.E."/>
            <person name="Rose J.K.C."/>
            <person name="Tang K."/>
        </authorList>
    </citation>
    <scope>NUCLEOTIDE SEQUENCE [LARGE SCALE GENOMIC DNA]</scope>
    <source>
        <strain evidence="11">cv. Huhao1</strain>
        <tissue evidence="10">Leaf</tissue>
    </source>
</reference>
<keyword evidence="8" id="KW-0479">Metal-binding</keyword>
<keyword evidence="5" id="KW-0653">Protein transport</keyword>
<dbReference type="OrthoDB" id="2011769at2759"/>
<evidence type="ECO:0000256" key="5">
    <source>
        <dbReference type="ARBA" id="ARBA00022927"/>
    </source>
</evidence>
<keyword evidence="8" id="KW-0460">Magnesium</keyword>
<dbReference type="SUPFAM" id="SSF52540">
    <property type="entry name" value="P-loop containing nucleoside triphosphate hydrolases"/>
    <property type="match status" value="2"/>
</dbReference>
<keyword evidence="11" id="KW-1185">Reference proteome</keyword>
<feature type="region of interest" description="Disordered" evidence="9">
    <location>
        <begin position="1"/>
        <end position="36"/>
    </location>
</feature>
<gene>
    <name evidence="10" type="ORF">CTI12_AA269820</name>
</gene>
<protein>
    <submittedName>
        <fullName evidence="10">ADP-ribosylation factor 1</fullName>
    </submittedName>
</protein>
<dbReference type="InterPro" id="IPR006689">
    <property type="entry name" value="Small_GTPase_ARF/SAR"/>
</dbReference>
<dbReference type="Pfam" id="PF00025">
    <property type="entry name" value="Arf"/>
    <property type="match status" value="2"/>
</dbReference>
<keyword evidence="6 7" id="KW-0342">GTP-binding</keyword>
<evidence type="ECO:0000256" key="2">
    <source>
        <dbReference type="ARBA" id="ARBA00022707"/>
    </source>
</evidence>
<dbReference type="STRING" id="35608.A0A2U1LWT8"/>
<keyword evidence="2" id="KW-0519">Myristate</keyword>
<evidence type="ECO:0000256" key="3">
    <source>
        <dbReference type="ARBA" id="ARBA00022741"/>
    </source>
</evidence>
<evidence type="ECO:0000256" key="9">
    <source>
        <dbReference type="SAM" id="MobiDB-lite"/>
    </source>
</evidence>
<feature type="binding site" evidence="7">
    <location>
        <begin position="131"/>
        <end position="138"/>
    </location>
    <ligand>
        <name>GTP</name>
        <dbReference type="ChEBI" id="CHEBI:37565"/>
    </ligand>
</feature>
<evidence type="ECO:0000313" key="11">
    <source>
        <dbReference type="Proteomes" id="UP000245207"/>
    </source>
</evidence>
<dbReference type="SMART" id="SM00177">
    <property type="entry name" value="ARF"/>
    <property type="match status" value="1"/>
</dbReference>
<dbReference type="GO" id="GO:0046872">
    <property type="term" value="F:metal ion binding"/>
    <property type="evidence" value="ECO:0007669"/>
    <property type="project" value="UniProtKB-KW"/>
</dbReference>
<dbReference type="GO" id="GO:0003924">
    <property type="term" value="F:GTPase activity"/>
    <property type="evidence" value="ECO:0007669"/>
    <property type="project" value="InterPro"/>
</dbReference>
<evidence type="ECO:0000313" key="10">
    <source>
        <dbReference type="EMBL" id="PWA53424.1"/>
    </source>
</evidence>
<feature type="binding site" evidence="8">
    <location>
        <position position="138"/>
    </location>
    <ligand>
        <name>Mg(2+)</name>
        <dbReference type="ChEBI" id="CHEBI:18420"/>
    </ligand>
</feature>
<evidence type="ECO:0000256" key="4">
    <source>
        <dbReference type="ARBA" id="ARBA00022892"/>
    </source>
</evidence>
<keyword evidence="2" id="KW-0449">Lipoprotein</keyword>
<dbReference type="EMBL" id="PKPP01007422">
    <property type="protein sequence ID" value="PWA53424.1"/>
    <property type="molecule type" value="Genomic_DNA"/>
</dbReference>
<keyword evidence="5" id="KW-0813">Transport</keyword>
<dbReference type="Proteomes" id="UP000245207">
    <property type="component" value="Unassembled WGS sequence"/>
</dbReference>
<dbReference type="AlphaFoldDB" id="A0A2U1LWT8"/>
<name>A0A2U1LWT8_ARTAN</name>
<organism evidence="10 11">
    <name type="scientific">Artemisia annua</name>
    <name type="common">Sweet wormwood</name>
    <dbReference type="NCBI Taxonomy" id="35608"/>
    <lineage>
        <taxon>Eukaryota</taxon>
        <taxon>Viridiplantae</taxon>
        <taxon>Streptophyta</taxon>
        <taxon>Embryophyta</taxon>
        <taxon>Tracheophyta</taxon>
        <taxon>Spermatophyta</taxon>
        <taxon>Magnoliopsida</taxon>
        <taxon>eudicotyledons</taxon>
        <taxon>Gunneridae</taxon>
        <taxon>Pentapetalae</taxon>
        <taxon>asterids</taxon>
        <taxon>campanulids</taxon>
        <taxon>Asterales</taxon>
        <taxon>Asteraceae</taxon>
        <taxon>Asteroideae</taxon>
        <taxon>Anthemideae</taxon>
        <taxon>Artemisiinae</taxon>
        <taxon>Artemisia</taxon>
    </lineage>
</organism>
<dbReference type="PROSITE" id="PS51417">
    <property type="entry name" value="ARF"/>
    <property type="match status" value="1"/>
</dbReference>
<evidence type="ECO:0000256" key="8">
    <source>
        <dbReference type="PIRSR" id="PIRSR606689-2"/>
    </source>
</evidence>
<dbReference type="GO" id="GO:0015031">
    <property type="term" value="P:protein transport"/>
    <property type="evidence" value="ECO:0007669"/>
    <property type="project" value="UniProtKB-KW"/>
</dbReference>
<feature type="binding site" evidence="7">
    <location>
        <position position="176"/>
    </location>
    <ligand>
        <name>GTP</name>
        <dbReference type="ChEBI" id="CHEBI:37565"/>
    </ligand>
</feature>
<comment type="caution">
    <text evidence="10">The sequence shown here is derived from an EMBL/GenBank/DDBJ whole genome shotgun (WGS) entry which is preliminary data.</text>
</comment>
<keyword evidence="3 7" id="KW-0547">Nucleotide-binding</keyword>
<comment type="similarity">
    <text evidence="1">Belongs to the small GTPase superfamily. Arf family.</text>
</comment>
<dbReference type="InterPro" id="IPR024156">
    <property type="entry name" value="Small_GTPase_ARF"/>
</dbReference>
<dbReference type="Gene3D" id="3.40.50.300">
    <property type="entry name" value="P-loop containing nucleotide triphosphate hydrolases"/>
    <property type="match status" value="2"/>
</dbReference>
<accession>A0A2U1LWT8</accession>
<proteinExistence type="inferred from homology"/>